<keyword evidence="2" id="KW-0812">Transmembrane</keyword>
<keyword evidence="3" id="KW-0732">Signal</keyword>
<evidence type="ECO:0000259" key="6">
    <source>
        <dbReference type="Pfam" id="PF12819"/>
    </source>
</evidence>
<dbReference type="GeneID" id="111282711"/>
<evidence type="ECO:0000313" key="8">
    <source>
        <dbReference type="RefSeq" id="XP_022726658.1"/>
    </source>
</evidence>
<keyword evidence="4" id="KW-1133">Transmembrane helix</keyword>
<feature type="non-terminal residue" evidence="8">
    <location>
        <position position="1"/>
    </location>
</feature>
<evidence type="ECO:0000256" key="3">
    <source>
        <dbReference type="ARBA" id="ARBA00022729"/>
    </source>
</evidence>
<name>A0A6P5XEG4_DURZI</name>
<comment type="subcellular location">
    <subcellularLocation>
        <location evidence="1">Membrane</location>
        <topology evidence="1">Single-pass membrane protein</topology>
    </subcellularLocation>
</comment>
<evidence type="ECO:0000256" key="2">
    <source>
        <dbReference type="ARBA" id="ARBA00022692"/>
    </source>
</evidence>
<dbReference type="RefSeq" id="XP_022726658.1">
    <property type="nucleotide sequence ID" value="XM_022870923.1"/>
</dbReference>
<evidence type="ECO:0000256" key="1">
    <source>
        <dbReference type="ARBA" id="ARBA00004167"/>
    </source>
</evidence>
<dbReference type="KEGG" id="dzi:111282711"/>
<protein>
    <submittedName>
        <fullName evidence="8">Uncharacterized protein LOC111282711</fullName>
    </submittedName>
</protein>
<keyword evidence="5" id="KW-0472">Membrane</keyword>
<evidence type="ECO:0000313" key="7">
    <source>
        <dbReference type="Proteomes" id="UP000515121"/>
    </source>
</evidence>
<keyword evidence="7" id="KW-1185">Reference proteome</keyword>
<evidence type="ECO:0000256" key="4">
    <source>
        <dbReference type="ARBA" id="ARBA00022989"/>
    </source>
</evidence>
<gene>
    <name evidence="8" type="primary">LOC111282711</name>
</gene>
<dbReference type="OrthoDB" id="10608099at2759"/>
<accession>A0A6P5XEG4</accession>
<dbReference type="Proteomes" id="UP000515121">
    <property type="component" value="Unplaced"/>
</dbReference>
<evidence type="ECO:0000256" key="5">
    <source>
        <dbReference type="ARBA" id="ARBA00023136"/>
    </source>
</evidence>
<feature type="domain" description="Malectin-like" evidence="6">
    <location>
        <begin position="77"/>
        <end position="255"/>
    </location>
</feature>
<dbReference type="GO" id="GO:0016020">
    <property type="term" value="C:membrane"/>
    <property type="evidence" value="ECO:0007669"/>
    <property type="project" value="UniProtKB-SubCell"/>
</dbReference>
<sequence length="359" mass="40107">FAGFEWANPLTTLTISHCHSTLYNGYHLSTAFSLNAEVNVSSLLSHHFQLSYRYSAWPGLVGPPSPVPPSSSYFSRAYSDLIAFVKDGQLDFCFYSIATDPFLIGSLEIVKINPLSYNSAGTGDSYILVNYGRLYPVSPQLVPGFTSDPDPFGRSWQSDSDFRTVDSKSARVITSKEKITINKQTPNYFPMKLYQLAVTTDSGLEYELAVDAKLDYLVCFHFAEIDSTVKKAGERVFDELVSEKNVSKVDTYKEVVAEKNLSSSVLNVKLLPVVGAPLIGLENYAMVSADLSTVPEQGDLIITYWKSKYQKNFILLVCMVEPLMLAAKRNMYQRQKSLMLLEMERQHAKGLPSLPLNPH</sequence>
<organism evidence="7 8">
    <name type="scientific">Durio zibethinus</name>
    <name type="common">Durian</name>
    <dbReference type="NCBI Taxonomy" id="66656"/>
    <lineage>
        <taxon>Eukaryota</taxon>
        <taxon>Viridiplantae</taxon>
        <taxon>Streptophyta</taxon>
        <taxon>Embryophyta</taxon>
        <taxon>Tracheophyta</taxon>
        <taxon>Spermatophyta</taxon>
        <taxon>Magnoliopsida</taxon>
        <taxon>eudicotyledons</taxon>
        <taxon>Gunneridae</taxon>
        <taxon>Pentapetalae</taxon>
        <taxon>rosids</taxon>
        <taxon>malvids</taxon>
        <taxon>Malvales</taxon>
        <taxon>Malvaceae</taxon>
        <taxon>Helicteroideae</taxon>
        <taxon>Durio</taxon>
    </lineage>
</organism>
<dbReference type="InterPro" id="IPR024788">
    <property type="entry name" value="Malectin-like_Carb-bd_dom"/>
</dbReference>
<dbReference type="Pfam" id="PF12819">
    <property type="entry name" value="Malectin_like"/>
    <property type="match status" value="1"/>
</dbReference>
<dbReference type="AlphaFoldDB" id="A0A6P5XEG4"/>
<dbReference type="Gene3D" id="2.60.120.430">
    <property type="entry name" value="Galactose-binding lectin"/>
    <property type="match status" value="1"/>
</dbReference>
<reference evidence="8" key="1">
    <citation type="submission" date="2025-08" db="UniProtKB">
        <authorList>
            <consortium name="RefSeq"/>
        </authorList>
    </citation>
    <scope>IDENTIFICATION</scope>
    <source>
        <tissue evidence="8">Fruit stalk</tissue>
    </source>
</reference>
<proteinExistence type="predicted"/>